<dbReference type="HOGENOM" id="CLU_613558_0_0_4"/>
<dbReference type="PANTHER" id="PTHR43685">
    <property type="entry name" value="GLYCOSYLTRANSFERASE"/>
    <property type="match status" value="1"/>
</dbReference>
<dbReference type="Proteomes" id="UP000000366">
    <property type="component" value="Chromosome"/>
</dbReference>
<dbReference type="CDD" id="cd00761">
    <property type="entry name" value="Glyco_tranf_GTA_type"/>
    <property type="match status" value="1"/>
</dbReference>
<accession>A2SDD6</accession>
<gene>
    <name evidence="5" type="ordered locus">Mpe_A0613</name>
</gene>
<dbReference type="InterPro" id="IPR029044">
    <property type="entry name" value="Nucleotide-diphossugar_trans"/>
</dbReference>
<comment type="similarity">
    <text evidence="1">Belongs to the glycosyltransferase 2 family.</text>
</comment>
<proteinExistence type="inferred from homology"/>
<name>A2SDD6_METPP</name>
<dbReference type="STRING" id="420662.Mpe_A0613"/>
<keyword evidence="2" id="KW-0328">Glycosyltransferase</keyword>
<evidence type="ECO:0000259" key="4">
    <source>
        <dbReference type="Pfam" id="PF00535"/>
    </source>
</evidence>
<dbReference type="CAZy" id="GT2">
    <property type="family name" value="Glycosyltransferase Family 2"/>
</dbReference>
<dbReference type="KEGG" id="mpt:Mpe_A0613"/>
<dbReference type="SUPFAM" id="SSF53448">
    <property type="entry name" value="Nucleotide-diphospho-sugar transferases"/>
    <property type="match status" value="1"/>
</dbReference>
<protein>
    <submittedName>
        <fullName evidence="5">Glycosyltransferase involved in cell wall biogenesis-like protein</fullName>
    </submittedName>
</protein>
<evidence type="ECO:0000256" key="3">
    <source>
        <dbReference type="ARBA" id="ARBA00022679"/>
    </source>
</evidence>
<dbReference type="PANTHER" id="PTHR43685:SF5">
    <property type="entry name" value="GLYCOSYLTRANSFERASE EPSE-RELATED"/>
    <property type="match status" value="1"/>
</dbReference>
<dbReference type="EMBL" id="CP000555">
    <property type="protein sequence ID" value="ABM93575.1"/>
    <property type="molecule type" value="Genomic_DNA"/>
</dbReference>
<evidence type="ECO:0000313" key="5">
    <source>
        <dbReference type="EMBL" id="ABM93575.1"/>
    </source>
</evidence>
<dbReference type="InterPro" id="IPR001173">
    <property type="entry name" value="Glyco_trans_2-like"/>
</dbReference>
<evidence type="ECO:0000256" key="1">
    <source>
        <dbReference type="ARBA" id="ARBA00006739"/>
    </source>
</evidence>
<dbReference type="AlphaFoldDB" id="A2SDD6"/>
<sequence length="525" mass="58479">MAFVAIVWESNGILPGRSAPPAGRRSISARLPGRGCRHEWEKMTFSPRFFWFYLQRRHAEALATLPQETLTRKSSHELWSFYKLGMYESVSASARHDDGWRGGFARTVSLAACGQPAAAMQEAARLTRRWPRDSLRTALANALAPYVPEFALHLLDGIERSTLLRAALLLRTDATREARSLVQQALQQSSASGRSAQWHLLASNADPGSPTKQLAHLNAFLGGYRLPPLTLLDTDRPPGPTNLQIAEALPPRRGPQVSVVMTAYQSGERIGPAIRSVLEQTYQDIELIVVDDASDDDTAAVIAGWAARDARVKPIRLPHNVGTYAAKNIGLRHASGEFATCHDSDDWSHPFKIERQVEPLLNDRRLVYSVSEWVRMQDDGHYYARPVHPLMRVNPSSPLFRRKLVLERTGAWDWVRTGADSEFAARLRLVFGRLAMRRIRQPLALGAHRPNSLVTAPETGFDANGIPSKRLAYWEGWGRWHIDELRAGRNPRMPDTPPATRPFAVPAALLADPASLARCLQDAPP</sequence>
<dbReference type="Pfam" id="PF00535">
    <property type="entry name" value="Glycos_transf_2"/>
    <property type="match status" value="1"/>
</dbReference>
<dbReference type="Gene3D" id="3.90.550.10">
    <property type="entry name" value="Spore Coat Polysaccharide Biosynthesis Protein SpsA, Chain A"/>
    <property type="match status" value="1"/>
</dbReference>
<evidence type="ECO:0000313" key="6">
    <source>
        <dbReference type="Proteomes" id="UP000000366"/>
    </source>
</evidence>
<dbReference type="GO" id="GO:0016757">
    <property type="term" value="F:glycosyltransferase activity"/>
    <property type="evidence" value="ECO:0007669"/>
    <property type="project" value="UniProtKB-KW"/>
</dbReference>
<dbReference type="eggNOG" id="COG0463">
    <property type="taxonomic scope" value="Bacteria"/>
</dbReference>
<dbReference type="InterPro" id="IPR050834">
    <property type="entry name" value="Glycosyltransf_2"/>
</dbReference>
<evidence type="ECO:0000256" key="2">
    <source>
        <dbReference type="ARBA" id="ARBA00022676"/>
    </source>
</evidence>
<feature type="domain" description="Glycosyltransferase 2-like" evidence="4">
    <location>
        <begin position="258"/>
        <end position="387"/>
    </location>
</feature>
<keyword evidence="3 5" id="KW-0808">Transferase</keyword>
<keyword evidence="6" id="KW-1185">Reference proteome</keyword>
<reference evidence="5 6" key="1">
    <citation type="journal article" date="2007" name="J. Bacteriol.">
        <title>Whole-genome analysis of the methyl tert-butyl ether-degrading beta-proteobacterium Methylibium petroleiphilum PM1.</title>
        <authorList>
            <person name="Kane S.R."/>
            <person name="Chakicherla A.Y."/>
            <person name="Chain P.S.G."/>
            <person name="Schmidt R."/>
            <person name="Shin M.W."/>
            <person name="Legler T.C."/>
            <person name="Scow K.M."/>
            <person name="Larimer F.W."/>
            <person name="Lucas S.M."/>
            <person name="Richardson P.M."/>
            <person name="Hristova K.R."/>
        </authorList>
    </citation>
    <scope>NUCLEOTIDE SEQUENCE [LARGE SCALE GENOMIC DNA]</scope>
    <source>
        <strain evidence="6">ATCC BAA-1232 / LMG 22953 / PM1</strain>
    </source>
</reference>
<organism evidence="5 6">
    <name type="scientific">Methylibium petroleiphilum (strain ATCC BAA-1232 / LMG 22953 / PM1)</name>
    <dbReference type="NCBI Taxonomy" id="420662"/>
    <lineage>
        <taxon>Bacteria</taxon>
        <taxon>Pseudomonadati</taxon>
        <taxon>Pseudomonadota</taxon>
        <taxon>Betaproteobacteria</taxon>
        <taxon>Burkholderiales</taxon>
        <taxon>Sphaerotilaceae</taxon>
        <taxon>Methylibium</taxon>
    </lineage>
</organism>